<proteinExistence type="predicted"/>
<reference evidence="2" key="1">
    <citation type="submission" date="2022-10" db="EMBL/GenBank/DDBJ databases">
        <title>Genome assembly of Pristionchus species.</title>
        <authorList>
            <person name="Yoshida K."/>
            <person name="Sommer R.J."/>
        </authorList>
    </citation>
    <scope>NUCLEOTIDE SEQUENCE [LARGE SCALE GENOMIC DNA]</scope>
    <source>
        <strain evidence="2">RS5460</strain>
    </source>
</reference>
<organism evidence="1 2">
    <name type="scientific">Pristionchus mayeri</name>
    <dbReference type="NCBI Taxonomy" id="1317129"/>
    <lineage>
        <taxon>Eukaryota</taxon>
        <taxon>Metazoa</taxon>
        <taxon>Ecdysozoa</taxon>
        <taxon>Nematoda</taxon>
        <taxon>Chromadorea</taxon>
        <taxon>Rhabditida</taxon>
        <taxon>Rhabditina</taxon>
        <taxon>Diplogasteromorpha</taxon>
        <taxon>Diplogasteroidea</taxon>
        <taxon>Neodiplogasteridae</taxon>
        <taxon>Pristionchus</taxon>
    </lineage>
</organism>
<protein>
    <submittedName>
        <fullName evidence="1">Uncharacterized protein</fullName>
    </submittedName>
</protein>
<evidence type="ECO:0000313" key="1">
    <source>
        <dbReference type="EMBL" id="GMR33120.1"/>
    </source>
</evidence>
<name>A0AAN4Z9V8_9BILA</name>
<dbReference type="AlphaFoldDB" id="A0AAN4Z9V8"/>
<feature type="non-terminal residue" evidence="1">
    <location>
        <position position="100"/>
    </location>
</feature>
<evidence type="ECO:0000313" key="2">
    <source>
        <dbReference type="Proteomes" id="UP001328107"/>
    </source>
</evidence>
<comment type="caution">
    <text evidence="1">The sequence shown here is derived from an EMBL/GenBank/DDBJ whole genome shotgun (WGS) entry which is preliminary data.</text>
</comment>
<dbReference type="EMBL" id="BTRK01000001">
    <property type="protein sequence ID" value="GMR33120.1"/>
    <property type="molecule type" value="Genomic_DNA"/>
</dbReference>
<dbReference type="Proteomes" id="UP001328107">
    <property type="component" value="Unassembled WGS sequence"/>
</dbReference>
<sequence length="100" mass="11768">MGDAFKKLQKSYHWLRGVELRPQFPDNVLVELRRLENETNFFKNYIIEDDQNSEDVDLHLQRVLKYCVLNYFDMNAIAAESLSGIDNRNREGEGPSFLQT</sequence>
<accession>A0AAN4Z9V8</accession>
<gene>
    <name evidence="1" type="ORF">PMAYCL1PPCAC_03315</name>
</gene>
<keyword evidence="2" id="KW-1185">Reference proteome</keyword>